<dbReference type="InterPro" id="IPR036291">
    <property type="entry name" value="NAD(P)-bd_dom_sf"/>
</dbReference>
<dbReference type="Gene3D" id="3.90.25.10">
    <property type="entry name" value="UDP-galactose 4-epimerase, domain 1"/>
    <property type="match status" value="1"/>
</dbReference>
<keyword evidence="6" id="KW-1185">Reference proteome</keyword>
<protein>
    <recommendedName>
        <fullName evidence="4">NAD(P)-binding domain-containing protein</fullName>
    </recommendedName>
</protein>
<gene>
    <name evidence="5" type="ORF">CGXH109_LOCUS133804</name>
</gene>
<name>A0A9W4S6V5_9PEZI</name>
<dbReference type="AlphaFoldDB" id="A0A9W4S6V5"/>
<dbReference type="Pfam" id="PF13460">
    <property type="entry name" value="NAD_binding_10"/>
    <property type="match status" value="1"/>
</dbReference>
<evidence type="ECO:0000256" key="1">
    <source>
        <dbReference type="ARBA" id="ARBA00005725"/>
    </source>
</evidence>
<evidence type="ECO:0000256" key="2">
    <source>
        <dbReference type="ARBA" id="ARBA00022857"/>
    </source>
</evidence>
<dbReference type="PANTHER" id="PTHR47706:SF4">
    <property type="entry name" value="NMRA-LIKE DOMAIN-CONTAINING PROTEIN"/>
    <property type="match status" value="1"/>
</dbReference>
<dbReference type="InterPro" id="IPR051609">
    <property type="entry name" value="NmrA/Isoflavone_reductase-like"/>
</dbReference>
<dbReference type="EMBL" id="CAMGZC010001914">
    <property type="protein sequence ID" value="CAI0654021.1"/>
    <property type="molecule type" value="Genomic_DNA"/>
</dbReference>
<dbReference type="GO" id="GO:0016491">
    <property type="term" value="F:oxidoreductase activity"/>
    <property type="evidence" value="ECO:0007669"/>
    <property type="project" value="UniProtKB-KW"/>
</dbReference>
<proteinExistence type="inferred from homology"/>
<evidence type="ECO:0000259" key="4">
    <source>
        <dbReference type="Pfam" id="PF13460"/>
    </source>
</evidence>
<evidence type="ECO:0000256" key="3">
    <source>
        <dbReference type="ARBA" id="ARBA00023002"/>
    </source>
</evidence>
<comment type="caution">
    <text evidence="5">The sequence shown here is derived from an EMBL/GenBank/DDBJ whole genome shotgun (WGS) entry which is preliminary data.</text>
</comment>
<dbReference type="SUPFAM" id="SSF51735">
    <property type="entry name" value="NAD(P)-binding Rossmann-fold domains"/>
    <property type="match status" value="1"/>
</dbReference>
<organism evidence="5 6">
    <name type="scientific">Colletotrichum noveboracense</name>
    <dbReference type="NCBI Taxonomy" id="2664923"/>
    <lineage>
        <taxon>Eukaryota</taxon>
        <taxon>Fungi</taxon>
        <taxon>Dikarya</taxon>
        <taxon>Ascomycota</taxon>
        <taxon>Pezizomycotina</taxon>
        <taxon>Sordariomycetes</taxon>
        <taxon>Hypocreomycetidae</taxon>
        <taxon>Glomerellales</taxon>
        <taxon>Glomerellaceae</taxon>
        <taxon>Colletotrichum</taxon>
        <taxon>Colletotrichum gloeosporioides species complex</taxon>
    </lineage>
</organism>
<dbReference type="PANTHER" id="PTHR47706">
    <property type="entry name" value="NMRA-LIKE FAMILY PROTEIN"/>
    <property type="match status" value="1"/>
</dbReference>
<dbReference type="InterPro" id="IPR016040">
    <property type="entry name" value="NAD(P)-bd_dom"/>
</dbReference>
<reference evidence="5" key="1">
    <citation type="submission" date="2022-08" db="EMBL/GenBank/DDBJ databases">
        <authorList>
            <person name="Giroux E."/>
            <person name="Giroux E."/>
        </authorList>
    </citation>
    <scope>NUCLEOTIDE SEQUENCE</scope>
    <source>
        <strain evidence="5">H1091258</strain>
    </source>
</reference>
<sequence>MLFSPEKSAGHVCWACEMRHSQSRNVHHKRHLPTQVSSKRFTGSYYSKHIYFVVAVAGATGGIGRAIVEAIQQAGTHDVIIFSRKANPTLSSELNVPTIEVDYADVEATTGTLEKHNVHTLISALTTTQSLKVRDQIPEIQLIQAADAAKATRQFVSSDWGIPLGEGDRDVLFNAGFKLDSRKALEETTDLEHTSFHNGFFLDYWCMPAVKSHMTPWTVVVDMASNAAVLPGSGNVNVTFTHTSDVGQYVAAWLDVREWEPRTFLVGETVTWNQFLAIAEDVKGTKFSVKYEGDEVYRSGKATILPSQKVGLHWFSEDTLQTMLSSYMLLFDQGRFDLSTRSSNAQFPEIKPMKFREALEKAWARR</sequence>
<keyword evidence="2" id="KW-0521">NADP</keyword>
<evidence type="ECO:0000313" key="5">
    <source>
        <dbReference type="EMBL" id="CAI0654021.1"/>
    </source>
</evidence>
<evidence type="ECO:0000313" key="6">
    <source>
        <dbReference type="Proteomes" id="UP001152533"/>
    </source>
</evidence>
<feature type="domain" description="NAD(P)-binding" evidence="4">
    <location>
        <begin position="58"/>
        <end position="163"/>
    </location>
</feature>
<keyword evidence="3" id="KW-0560">Oxidoreductase</keyword>
<dbReference type="Proteomes" id="UP001152533">
    <property type="component" value="Unassembled WGS sequence"/>
</dbReference>
<comment type="similarity">
    <text evidence="1">Belongs to the NmrA-type oxidoreductase family. Isoflavone reductase subfamily.</text>
</comment>
<accession>A0A9W4S6V5</accession>
<dbReference type="Gene3D" id="3.40.50.720">
    <property type="entry name" value="NAD(P)-binding Rossmann-like Domain"/>
    <property type="match status" value="1"/>
</dbReference>